<dbReference type="SUPFAM" id="SSF161098">
    <property type="entry name" value="MetI-like"/>
    <property type="match status" value="1"/>
</dbReference>
<dbReference type="PROSITE" id="PS50928">
    <property type="entry name" value="ABC_TM1"/>
    <property type="match status" value="1"/>
</dbReference>
<proteinExistence type="inferred from homology"/>
<evidence type="ECO:0000256" key="8">
    <source>
        <dbReference type="ARBA" id="ARBA00023136"/>
    </source>
</evidence>
<keyword evidence="4 10" id="KW-1003">Cell membrane</keyword>
<keyword evidence="7 9" id="KW-1133">Transmembrane helix</keyword>
<comment type="caution">
    <text evidence="12">The sequence shown here is derived from an EMBL/GenBank/DDBJ whole genome shotgun (WGS) entry which is preliminary data.</text>
</comment>
<dbReference type="Gene3D" id="1.10.3720.10">
    <property type="entry name" value="MetI-like"/>
    <property type="match status" value="1"/>
</dbReference>
<dbReference type="GO" id="GO:0015423">
    <property type="term" value="F:ABC-type maltose transporter activity"/>
    <property type="evidence" value="ECO:0007669"/>
    <property type="project" value="TreeGrafter"/>
</dbReference>
<organism evidence="12 13">
    <name type="scientific">Candidatus Thermofonsia Clade 3 bacterium</name>
    <dbReference type="NCBI Taxonomy" id="2364212"/>
    <lineage>
        <taxon>Bacteria</taxon>
        <taxon>Bacillati</taxon>
        <taxon>Chloroflexota</taxon>
        <taxon>Candidatus Thermofontia</taxon>
        <taxon>Candidatus Thermofonsia Clade 3</taxon>
    </lineage>
</organism>
<dbReference type="Pfam" id="PF00528">
    <property type="entry name" value="BPD_transp_1"/>
    <property type="match status" value="1"/>
</dbReference>
<dbReference type="PANTHER" id="PTHR47314:SF1">
    <property type="entry name" value="MALTOSE_MALTODEXTRIN TRANSPORT SYSTEM PERMEASE PROTEIN MALF"/>
    <property type="match status" value="1"/>
</dbReference>
<evidence type="ECO:0000313" key="13">
    <source>
        <dbReference type="Proteomes" id="UP000230790"/>
    </source>
</evidence>
<evidence type="ECO:0000256" key="7">
    <source>
        <dbReference type="ARBA" id="ARBA00022989"/>
    </source>
</evidence>
<accession>A0A2M8Q6H9</accession>
<dbReference type="GO" id="GO:0042956">
    <property type="term" value="P:maltodextrin transmembrane transport"/>
    <property type="evidence" value="ECO:0007669"/>
    <property type="project" value="TreeGrafter"/>
</dbReference>
<reference evidence="12 13" key="1">
    <citation type="submission" date="2017-11" db="EMBL/GenBank/DDBJ databases">
        <title>Evolution of Phototrophy in the Chloroflexi Phylum Driven by Horizontal Gene Transfer.</title>
        <authorList>
            <person name="Ward L.M."/>
            <person name="Hemp J."/>
            <person name="Shih P.M."/>
            <person name="Mcglynn S.E."/>
            <person name="Fischer W."/>
        </authorList>
    </citation>
    <scope>NUCLEOTIDE SEQUENCE [LARGE SCALE GENOMIC DNA]</scope>
    <source>
        <strain evidence="12">JP3_7</strain>
    </source>
</reference>
<name>A0A2M8Q6H9_9CHLR</name>
<dbReference type="InterPro" id="IPR035906">
    <property type="entry name" value="MetI-like_sf"/>
</dbReference>
<evidence type="ECO:0000256" key="2">
    <source>
        <dbReference type="ARBA" id="ARBA00009047"/>
    </source>
</evidence>
<dbReference type="PANTHER" id="PTHR47314">
    <property type="entry name" value="MALTOSE/MALTODEXTRIN TRANSPORT SYSTEM PERMEASE PROTEIN MALF"/>
    <property type="match status" value="1"/>
</dbReference>
<feature type="transmembrane region" description="Helical" evidence="9">
    <location>
        <begin position="30"/>
        <end position="53"/>
    </location>
</feature>
<feature type="domain" description="ABC transmembrane type-1" evidence="11">
    <location>
        <begin position="1"/>
        <end position="102"/>
    </location>
</feature>
<dbReference type="InterPro" id="IPR000515">
    <property type="entry name" value="MetI-like"/>
</dbReference>
<evidence type="ECO:0000256" key="5">
    <source>
        <dbReference type="ARBA" id="ARBA00022597"/>
    </source>
</evidence>
<dbReference type="AlphaFoldDB" id="A0A2M8Q6H9"/>
<gene>
    <name evidence="12" type="ORF">CUN48_19015</name>
</gene>
<comment type="similarity">
    <text evidence="2 10">Belongs to the binding-protein-dependent transport system permease family. MalFG subfamily.</text>
</comment>
<feature type="non-terminal residue" evidence="12">
    <location>
        <position position="102"/>
    </location>
</feature>
<dbReference type="Proteomes" id="UP000230790">
    <property type="component" value="Unassembled WGS sequence"/>
</dbReference>
<evidence type="ECO:0000256" key="9">
    <source>
        <dbReference type="RuleBase" id="RU363032"/>
    </source>
</evidence>
<evidence type="ECO:0000256" key="10">
    <source>
        <dbReference type="RuleBase" id="RU367050"/>
    </source>
</evidence>
<evidence type="ECO:0000313" key="12">
    <source>
        <dbReference type="EMBL" id="PJF45412.1"/>
    </source>
</evidence>
<keyword evidence="3 9" id="KW-0813">Transport</keyword>
<comment type="caution">
    <text evidence="9">Lacks conserved residue(s) required for the propagation of feature annotation.</text>
</comment>
<evidence type="ECO:0000256" key="1">
    <source>
        <dbReference type="ARBA" id="ARBA00004651"/>
    </source>
</evidence>
<dbReference type="GO" id="GO:1990060">
    <property type="term" value="C:maltose transport complex"/>
    <property type="evidence" value="ECO:0007669"/>
    <property type="project" value="TreeGrafter"/>
</dbReference>
<keyword evidence="8 9" id="KW-0472">Membrane</keyword>
<keyword evidence="6 9" id="KW-0812">Transmembrane</keyword>
<evidence type="ECO:0000256" key="4">
    <source>
        <dbReference type="ARBA" id="ARBA00022475"/>
    </source>
</evidence>
<evidence type="ECO:0000259" key="11">
    <source>
        <dbReference type="PROSITE" id="PS50928"/>
    </source>
</evidence>
<dbReference type="CDD" id="cd06261">
    <property type="entry name" value="TM_PBP2"/>
    <property type="match status" value="1"/>
</dbReference>
<protein>
    <recommendedName>
        <fullName evidence="10">Maltose/maltodextrin transport system permease protein</fullName>
    </recommendedName>
</protein>
<comment type="subcellular location">
    <subcellularLocation>
        <location evidence="1 9">Cell membrane</location>
        <topology evidence="1 9">Multi-pass membrane protein</topology>
    </subcellularLocation>
</comment>
<keyword evidence="5 10" id="KW-0762">Sugar transport</keyword>
<sequence length="102" mass="10842">MFVISTGALQALPSDVYEAAEIDGASPIQAFWNITLPLLMITMGPLLVASFAFNFNNFVVIELFNKGGPPMSGTISPVGHTDILVTYTYRIAFASGRGADLG</sequence>
<evidence type="ECO:0000256" key="3">
    <source>
        <dbReference type="ARBA" id="ARBA00022448"/>
    </source>
</evidence>
<dbReference type="EMBL" id="PGTN01001117">
    <property type="protein sequence ID" value="PJF45412.1"/>
    <property type="molecule type" value="Genomic_DNA"/>
</dbReference>
<evidence type="ECO:0000256" key="6">
    <source>
        <dbReference type="ARBA" id="ARBA00022692"/>
    </source>
</evidence>
<comment type="function">
    <text evidence="10">Part of the ABC transporter complex MalEFGK involved in maltose/maltodextrin import. Probably responsible for the translocation of the substrate across the membrane.</text>
</comment>